<evidence type="ECO:0000313" key="8">
    <source>
        <dbReference type="EMBL" id="MDN0063300.1"/>
    </source>
</evidence>
<evidence type="ECO:0000256" key="2">
    <source>
        <dbReference type="ARBA" id="ARBA00022691"/>
    </source>
</evidence>
<dbReference type="InterPro" id="IPR006158">
    <property type="entry name" value="Cobalamin-bd"/>
</dbReference>
<keyword evidence="5" id="KW-0411">Iron-sulfur</keyword>
<gene>
    <name evidence="8" type="ORF">QVN30_03135</name>
</gene>
<dbReference type="InterPro" id="IPR034466">
    <property type="entry name" value="Methyltransferase_Class_B"/>
</dbReference>
<comment type="cofactor">
    <cofactor evidence="1">
        <name>[4Fe-4S] cluster</name>
        <dbReference type="ChEBI" id="CHEBI:49883"/>
    </cofactor>
</comment>
<dbReference type="PROSITE" id="PS51332">
    <property type="entry name" value="B12_BINDING"/>
    <property type="match status" value="1"/>
</dbReference>
<evidence type="ECO:0000259" key="6">
    <source>
        <dbReference type="PROSITE" id="PS51332"/>
    </source>
</evidence>
<dbReference type="InterPro" id="IPR007197">
    <property type="entry name" value="rSAM"/>
</dbReference>
<name>A0ABT7XD16_9ACTN</name>
<comment type="caution">
    <text evidence="8">The sequence shown here is derived from an EMBL/GenBank/DDBJ whole genome shotgun (WGS) entry which is preliminary data.</text>
</comment>
<dbReference type="CDD" id="cd01335">
    <property type="entry name" value="Radical_SAM"/>
    <property type="match status" value="1"/>
</dbReference>
<keyword evidence="9" id="KW-1185">Reference proteome</keyword>
<protein>
    <submittedName>
        <fullName evidence="8">Radical SAM protein</fullName>
    </submittedName>
</protein>
<reference evidence="8" key="2">
    <citation type="submission" date="2024-05" db="EMBL/GenBank/DDBJ databases">
        <title>Identification and characterization of horizontal gene transfer across gut microbiota members of farm animals based on homology search.</title>
        <authorList>
            <person name="Schwarzerova J."/>
            <person name="Nykrynova M."/>
            <person name="Jureckova K."/>
            <person name="Cejkova D."/>
            <person name="Rychlik I."/>
        </authorList>
    </citation>
    <scope>NUCLEOTIDE SEQUENCE</scope>
    <source>
        <strain evidence="8">176_SSukc20</strain>
    </source>
</reference>
<dbReference type="SFLD" id="SFLDS00029">
    <property type="entry name" value="Radical_SAM"/>
    <property type="match status" value="1"/>
</dbReference>
<evidence type="ECO:0000313" key="9">
    <source>
        <dbReference type="Proteomes" id="UP001168435"/>
    </source>
</evidence>
<evidence type="ECO:0000256" key="5">
    <source>
        <dbReference type="ARBA" id="ARBA00023014"/>
    </source>
</evidence>
<proteinExistence type="predicted"/>
<accession>A0ABT7XD16</accession>
<evidence type="ECO:0000256" key="1">
    <source>
        <dbReference type="ARBA" id="ARBA00001966"/>
    </source>
</evidence>
<keyword evidence="3" id="KW-0479">Metal-binding</keyword>
<dbReference type="SUPFAM" id="SSF102114">
    <property type="entry name" value="Radical SAM enzymes"/>
    <property type="match status" value="1"/>
</dbReference>
<dbReference type="InterPro" id="IPR051198">
    <property type="entry name" value="BchE-like"/>
</dbReference>
<dbReference type="Gene3D" id="3.40.50.280">
    <property type="entry name" value="Cobalamin-binding domain"/>
    <property type="match status" value="1"/>
</dbReference>
<dbReference type="SFLD" id="SFLDG01082">
    <property type="entry name" value="B12-binding_domain_containing"/>
    <property type="match status" value="1"/>
</dbReference>
<sequence length="494" mass="56108">MKVVFVNPPFKAEHGKFARENRSAAITRSGTLYYPLWLIYAAAVCEADGFDVSFLDAPAKPMGEGESLEWIAGHGGGEARLFVLDTSTPSIYSDIAFGDRLKELYPSAFVMLVGTHPSALPEETILNCRAVDAVARHEFDYTVRDVARALRDGADPLSVDGLTYRDGEGGAASNPDYPYITDLDRIPWAAPFVKEHLNHRDYFFAASAYPEIQIFTGRGCPARCAFCVYPQTMHGHRYRVRSIADVIGEVEYIRDNFSDVKEIVIEDDTFTINKKRTMEFCDEMIARGLNKRFRWLCNARVNLDYETMKRMKEAGCKLIIPGIESGSQEILDNIRKGTTVEQVRRYVAAAKKAGLAIHACYMVGNKGETKETMQRTLDFALELNTDTAQFYPLLPFPGTEHWRWYKEAGYIKGDYSDYVKEDGTINSLVELPNLSSEEMVEFCDEARRKYYWRPRYILHRLRVGLTDPEDLKRSLKAFGRIRGFLFKSGGKRHA</sequence>
<dbReference type="InterPro" id="IPR058240">
    <property type="entry name" value="rSAM_sf"/>
</dbReference>
<keyword evidence="2" id="KW-0949">S-adenosyl-L-methionine</keyword>
<dbReference type="InterPro" id="IPR023404">
    <property type="entry name" value="rSAM_horseshoe"/>
</dbReference>
<reference evidence="8" key="1">
    <citation type="submission" date="2023-06" db="EMBL/GenBank/DDBJ databases">
        <authorList>
            <person name="Zeman M."/>
            <person name="Kubasova T."/>
            <person name="Jahodarova E."/>
            <person name="Nykrynova M."/>
            <person name="Rychlik I."/>
        </authorList>
    </citation>
    <scope>NUCLEOTIDE SEQUENCE</scope>
    <source>
        <strain evidence="8">176_SSukc20</strain>
    </source>
</reference>
<evidence type="ECO:0000256" key="4">
    <source>
        <dbReference type="ARBA" id="ARBA00023004"/>
    </source>
</evidence>
<dbReference type="SMART" id="SM00729">
    <property type="entry name" value="Elp3"/>
    <property type="match status" value="1"/>
</dbReference>
<dbReference type="EMBL" id="JAUEIQ010000002">
    <property type="protein sequence ID" value="MDN0063300.1"/>
    <property type="molecule type" value="Genomic_DNA"/>
</dbReference>
<dbReference type="Pfam" id="PF04055">
    <property type="entry name" value="Radical_SAM"/>
    <property type="match status" value="1"/>
</dbReference>
<dbReference type="Gene3D" id="3.80.30.20">
    <property type="entry name" value="tm_1862 like domain"/>
    <property type="match status" value="1"/>
</dbReference>
<dbReference type="Proteomes" id="UP001168435">
    <property type="component" value="Unassembled WGS sequence"/>
</dbReference>
<feature type="domain" description="B12-binding" evidence="6">
    <location>
        <begin position="21"/>
        <end position="157"/>
    </location>
</feature>
<feature type="domain" description="Radical SAM core" evidence="7">
    <location>
        <begin position="202"/>
        <end position="441"/>
    </location>
</feature>
<evidence type="ECO:0000259" key="7">
    <source>
        <dbReference type="PROSITE" id="PS51918"/>
    </source>
</evidence>
<dbReference type="InterPro" id="IPR006638">
    <property type="entry name" value="Elp3/MiaA/NifB-like_rSAM"/>
</dbReference>
<dbReference type="PANTHER" id="PTHR43409:SF16">
    <property type="entry name" value="SLR0320 PROTEIN"/>
    <property type="match status" value="1"/>
</dbReference>
<dbReference type="PANTHER" id="PTHR43409">
    <property type="entry name" value="ANAEROBIC MAGNESIUM-PROTOPORPHYRIN IX MONOMETHYL ESTER CYCLASE-RELATED"/>
    <property type="match status" value="1"/>
</dbReference>
<evidence type="ECO:0000256" key="3">
    <source>
        <dbReference type="ARBA" id="ARBA00022723"/>
    </source>
</evidence>
<keyword evidence="4" id="KW-0408">Iron</keyword>
<dbReference type="Pfam" id="PF02310">
    <property type="entry name" value="B12-binding"/>
    <property type="match status" value="1"/>
</dbReference>
<dbReference type="PROSITE" id="PS51918">
    <property type="entry name" value="RADICAL_SAM"/>
    <property type="match status" value="1"/>
</dbReference>
<organism evidence="8 9">
    <name type="scientific">Collinsella ihumii</name>
    <dbReference type="NCBI Taxonomy" id="1720204"/>
    <lineage>
        <taxon>Bacteria</taxon>
        <taxon>Bacillati</taxon>
        <taxon>Actinomycetota</taxon>
        <taxon>Coriobacteriia</taxon>
        <taxon>Coriobacteriales</taxon>
        <taxon>Coriobacteriaceae</taxon>
        <taxon>Collinsella</taxon>
    </lineage>
</organism>
<dbReference type="RefSeq" id="WP_289835445.1">
    <property type="nucleotide sequence ID" value="NZ_JAUEIQ010000002.1"/>
</dbReference>
<dbReference type="SFLD" id="SFLDG01123">
    <property type="entry name" value="methyltransferase_(Class_B)"/>
    <property type="match status" value="1"/>
</dbReference>